<dbReference type="Proteomes" id="UP000199503">
    <property type="component" value="Unassembled WGS sequence"/>
</dbReference>
<protein>
    <submittedName>
        <fullName evidence="2">Uncharacterized protein</fullName>
    </submittedName>
</protein>
<feature type="compositionally biased region" description="Low complexity" evidence="1">
    <location>
        <begin position="10"/>
        <end position="23"/>
    </location>
</feature>
<feature type="region of interest" description="Disordered" evidence="1">
    <location>
        <begin position="79"/>
        <end position="119"/>
    </location>
</feature>
<accession>A0A1H9PQK8</accession>
<evidence type="ECO:0000313" key="3">
    <source>
        <dbReference type="Proteomes" id="UP000199503"/>
    </source>
</evidence>
<evidence type="ECO:0000256" key="1">
    <source>
        <dbReference type="SAM" id="MobiDB-lite"/>
    </source>
</evidence>
<proteinExistence type="predicted"/>
<organism evidence="2 3">
    <name type="scientific">Lentzea albida</name>
    <dbReference type="NCBI Taxonomy" id="65499"/>
    <lineage>
        <taxon>Bacteria</taxon>
        <taxon>Bacillati</taxon>
        <taxon>Actinomycetota</taxon>
        <taxon>Actinomycetes</taxon>
        <taxon>Pseudonocardiales</taxon>
        <taxon>Pseudonocardiaceae</taxon>
        <taxon>Lentzea</taxon>
    </lineage>
</organism>
<evidence type="ECO:0000313" key="2">
    <source>
        <dbReference type="EMBL" id="SER50484.1"/>
    </source>
</evidence>
<gene>
    <name evidence="2" type="ORF">SAMN04488000_109217</name>
</gene>
<dbReference type="AlphaFoldDB" id="A0A1H9PQK8"/>
<feature type="region of interest" description="Disordered" evidence="1">
    <location>
        <begin position="140"/>
        <end position="222"/>
    </location>
</feature>
<feature type="compositionally biased region" description="Basic and acidic residues" evidence="1">
    <location>
        <begin position="42"/>
        <end position="52"/>
    </location>
</feature>
<name>A0A1H9PQK8_9PSEU</name>
<reference evidence="3" key="1">
    <citation type="submission" date="2016-10" db="EMBL/GenBank/DDBJ databases">
        <authorList>
            <person name="Varghese N."/>
            <person name="Submissions S."/>
        </authorList>
    </citation>
    <scope>NUCLEOTIDE SEQUENCE [LARGE SCALE GENOMIC DNA]</scope>
    <source>
        <strain evidence="3">DSM 44437</strain>
    </source>
</reference>
<feature type="region of interest" description="Disordered" evidence="1">
    <location>
        <begin position="1"/>
        <end position="52"/>
    </location>
</feature>
<feature type="compositionally biased region" description="Basic residues" evidence="1">
    <location>
        <begin position="97"/>
        <end position="106"/>
    </location>
</feature>
<keyword evidence="3" id="KW-1185">Reference proteome</keyword>
<dbReference type="EMBL" id="FOFV01000009">
    <property type="protein sequence ID" value="SER50484.1"/>
    <property type="molecule type" value="Genomic_DNA"/>
</dbReference>
<feature type="region of interest" description="Disordered" evidence="1">
    <location>
        <begin position="259"/>
        <end position="279"/>
    </location>
</feature>
<sequence>MRARGKRRACSSSRRCSTASPPRGICSSVNHDGPLAPRSSARRSECRRGRHRGDTLRRCQVRPVLQLVGTHPHPGETLAGHCHGRGDELPPGTAARVKGRSHRRRSWAASPSSPRRACEPLASGGRNCRWWEPTCVRALRPTRGGPRVPERRSPPLRARGCRSRRSVARERRATPCRRAAGAPTPRPEPCGGGSLRSPPSASRAGLPRQVAPGAPDLAGDDEVVRRQGERIREANWSIGSPMVSSGDRRAEVLPVTVTSSRPLIRPEPPRRPPVQAALT</sequence>